<dbReference type="CDD" id="cd01335">
    <property type="entry name" value="Radical_SAM"/>
    <property type="match status" value="1"/>
</dbReference>
<dbReference type="InterPro" id="IPR058240">
    <property type="entry name" value="rSAM_sf"/>
</dbReference>
<evidence type="ECO:0000256" key="3">
    <source>
        <dbReference type="ARBA" id="ARBA00022691"/>
    </source>
</evidence>
<comment type="cofactor">
    <cofactor evidence="1">
        <name>[4Fe-4S] cluster</name>
        <dbReference type="ChEBI" id="CHEBI:49883"/>
    </cofactor>
</comment>
<evidence type="ECO:0000256" key="2">
    <source>
        <dbReference type="ARBA" id="ARBA00022485"/>
    </source>
</evidence>
<dbReference type="Pfam" id="PF04055">
    <property type="entry name" value="Radical_SAM"/>
    <property type="match status" value="1"/>
</dbReference>
<dbReference type="PANTHER" id="PTHR43787">
    <property type="entry name" value="FEMO COFACTOR BIOSYNTHESIS PROTEIN NIFB-RELATED"/>
    <property type="match status" value="1"/>
</dbReference>
<protein>
    <submittedName>
        <fullName evidence="8">Radical SAM protein</fullName>
    </submittedName>
</protein>
<evidence type="ECO:0000259" key="7">
    <source>
        <dbReference type="PROSITE" id="PS51918"/>
    </source>
</evidence>
<dbReference type="GO" id="GO:0051539">
    <property type="term" value="F:4 iron, 4 sulfur cluster binding"/>
    <property type="evidence" value="ECO:0007669"/>
    <property type="project" value="UniProtKB-KW"/>
</dbReference>
<reference evidence="8 9" key="1">
    <citation type="submission" date="2019-07" db="EMBL/GenBank/DDBJ databases">
        <title>Rapid identification of Enteric Bacteria from Whole Genome Sequences (WGS) using Average Nucleotide Identity (ANI).</title>
        <authorList>
            <person name="Lane C."/>
        </authorList>
    </citation>
    <scope>NUCLEOTIDE SEQUENCE [LARGE SCALE GENOMIC DNA]</scope>
    <source>
        <strain evidence="8 9">2016D-0084</strain>
    </source>
</reference>
<evidence type="ECO:0000256" key="5">
    <source>
        <dbReference type="ARBA" id="ARBA00023004"/>
    </source>
</evidence>
<dbReference type="InterPro" id="IPR040084">
    <property type="entry name" value="GTPase_Obg"/>
</dbReference>
<name>A0A5C7DSL3_9BACT</name>
<dbReference type="SFLD" id="SFLDG01083">
    <property type="entry name" value="Uncharacterised_Radical_SAM_Su"/>
    <property type="match status" value="1"/>
</dbReference>
<keyword evidence="6" id="KW-0411">Iron-sulfur</keyword>
<keyword evidence="2" id="KW-0004">4Fe-4S</keyword>
<dbReference type="InterPro" id="IPR013785">
    <property type="entry name" value="Aldolase_TIM"/>
</dbReference>
<proteinExistence type="predicted"/>
<evidence type="ECO:0000256" key="1">
    <source>
        <dbReference type="ARBA" id="ARBA00001966"/>
    </source>
</evidence>
<dbReference type="Gene3D" id="3.20.20.70">
    <property type="entry name" value="Aldolase class I"/>
    <property type="match status" value="1"/>
</dbReference>
<keyword evidence="5" id="KW-0408">Iron</keyword>
<comment type="caution">
    <text evidence="8">The sequence shown here is derived from an EMBL/GenBank/DDBJ whole genome shotgun (WGS) entry which is preliminary data.</text>
</comment>
<dbReference type="EMBL" id="VOWJ01000016">
    <property type="protein sequence ID" value="TXE89030.1"/>
    <property type="molecule type" value="Genomic_DNA"/>
</dbReference>
<dbReference type="SUPFAM" id="SSF102114">
    <property type="entry name" value="Radical SAM enzymes"/>
    <property type="match status" value="1"/>
</dbReference>
<dbReference type="GO" id="GO:0003824">
    <property type="term" value="F:catalytic activity"/>
    <property type="evidence" value="ECO:0007669"/>
    <property type="project" value="InterPro"/>
</dbReference>
<keyword evidence="4" id="KW-0479">Metal-binding</keyword>
<dbReference type="Proteomes" id="UP000321629">
    <property type="component" value="Unassembled WGS sequence"/>
</dbReference>
<accession>A0A5C7DSL3</accession>
<keyword evidence="3" id="KW-0949">S-adenosyl-L-methionine</keyword>
<evidence type="ECO:0000256" key="6">
    <source>
        <dbReference type="ARBA" id="ARBA00023014"/>
    </source>
</evidence>
<dbReference type="RefSeq" id="WP_147555299.1">
    <property type="nucleotide sequence ID" value="NZ_VOWJ01000016.1"/>
</dbReference>
<feature type="domain" description="Radical SAM core" evidence="7">
    <location>
        <begin position="12"/>
        <end position="233"/>
    </location>
</feature>
<evidence type="ECO:0000256" key="4">
    <source>
        <dbReference type="ARBA" id="ARBA00022723"/>
    </source>
</evidence>
<dbReference type="SFLD" id="SFLDS00029">
    <property type="entry name" value="Radical_SAM"/>
    <property type="match status" value="1"/>
</dbReference>
<dbReference type="AlphaFoldDB" id="A0A5C7DSL3"/>
<gene>
    <name evidence="8" type="ORF">FPD38_02920</name>
</gene>
<organism evidence="8 9">
    <name type="scientific">Campylobacter volucris</name>
    <dbReference type="NCBI Taxonomy" id="1031542"/>
    <lineage>
        <taxon>Bacteria</taxon>
        <taxon>Pseudomonadati</taxon>
        <taxon>Campylobacterota</taxon>
        <taxon>Epsilonproteobacteria</taxon>
        <taxon>Campylobacterales</taxon>
        <taxon>Campylobacteraceae</taxon>
        <taxon>Campylobacter</taxon>
    </lineage>
</organism>
<evidence type="ECO:0000313" key="8">
    <source>
        <dbReference type="EMBL" id="TXE89030.1"/>
    </source>
</evidence>
<dbReference type="GO" id="GO:0046872">
    <property type="term" value="F:metal ion binding"/>
    <property type="evidence" value="ECO:0007669"/>
    <property type="project" value="UniProtKB-KW"/>
</dbReference>
<sequence length="305" mass="34631">MSKIVFGPINSRRFGISLGVDLSPDQKQCNFDCVYCELKAAKPQEKSLIYPSVEDIIKELSQALIRYKNIDFITLTANGEPSLYPFLDELVIKLNQIKNNKKLLILSNGSAVLNAKAYKALLGIDVVKFSLDSAIEKTFYRIDKALKQIKIYDLIEKMIAFSKDFKGDLIMETLIVKGINDTKDEMLALNQAFANINPLRVDFSTIDRPPAYPVKAIDFKKLQELSLYITSIPVVLAKHNCDGIKNDFSEKDLLKMLQLRAQSEFDIENNFSQLSKDNLAKLLKEKKIMIKNLSGVKFYKTLQNT</sequence>
<dbReference type="PANTHER" id="PTHR43787:SF11">
    <property type="entry name" value="UPF0026 PROTEIN SLR1464"/>
    <property type="match status" value="1"/>
</dbReference>
<dbReference type="InterPro" id="IPR007197">
    <property type="entry name" value="rSAM"/>
</dbReference>
<dbReference type="PROSITE" id="PS51918">
    <property type="entry name" value="RADICAL_SAM"/>
    <property type="match status" value="1"/>
</dbReference>
<evidence type="ECO:0000313" key="9">
    <source>
        <dbReference type="Proteomes" id="UP000321629"/>
    </source>
</evidence>